<comment type="caution">
    <text evidence="1">The sequence shown here is derived from an EMBL/GenBank/DDBJ whole genome shotgun (WGS) entry which is preliminary data.</text>
</comment>
<dbReference type="EMBL" id="NMUH01003685">
    <property type="protein sequence ID" value="MQM06670.1"/>
    <property type="molecule type" value="Genomic_DNA"/>
</dbReference>
<dbReference type="AlphaFoldDB" id="A0A843WVX9"/>
<gene>
    <name evidence="1" type="ORF">Taro_039497</name>
</gene>
<proteinExistence type="predicted"/>
<protein>
    <submittedName>
        <fullName evidence="1">Uncharacterized protein</fullName>
    </submittedName>
</protein>
<keyword evidence="2" id="KW-1185">Reference proteome</keyword>
<evidence type="ECO:0000313" key="2">
    <source>
        <dbReference type="Proteomes" id="UP000652761"/>
    </source>
</evidence>
<name>A0A843WVX9_COLES</name>
<accession>A0A843WVX9</accession>
<organism evidence="1 2">
    <name type="scientific">Colocasia esculenta</name>
    <name type="common">Wild taro</name>
    <name type="synonym">Arum esculentum</name>
    <dbReference type="NCBI Taxonomy" id="4460"/>
    <lineage>
        <taxon>Eukaryota</taxon>
        <taxon>Viridiplantae</taxon>
        <taxon>Streptophyta</taxon>
        <taxon>Embryophyta</taxon>
        <taxon>Tracheophyta</taxon>
        <taxon>Spermatophyta</taxon>
        <taxon>Magnoliopsida</taxon>
        <taxon>Liliopsida</taxon>
        <taxon>Araceae</taxon>
        <taxon>Aroideae</taxon>
        <taxon>Colocasieae</taxon>
        <taxon>Colocasia</taxon>
    </lineage>
</organism>
<reference evidence="1" key="1">
    <citation type="submission" date="2017-07" db="EMBL/GenBank/DDBJ databases">
        <title>Taro Niue Genome Assembly and Annotation.</title>
        <authorList>
            <person name="Atibalentja N."/>
            <person name="Keating K."/>
            <person name="Fields C.J."/>
        </authorList>
    </citation>
    <scope>NUCLEOTIDE SEQUENCE</scope>
    <source>
        <strain evidence="1">Niue_2</strain>
        <tissue evidence="1">Leaf</tissue>
    </source>
</reference>
<sequence>MADVPLHEEVMRLIKATPSLEFEPFCTLAPVSGLKCGGGTPRTTAGELWELLAPLHLQRLPPLLLYLSIASPKLSTGACLPELQVSGLCGSVDRSLVAVDSYLSTASPKLSTSACLPELQVIQLGMTLMGLSAEWSDRDKQSQLVSIFV</sequence>
<dbReference type="Proteomes" id="UP000652761">
    <property type="component" value="Unassembled WGS sequence"/>
</dbReference>
<evidence type="ECO:0000313" key="1">
    <source>
        <dbReference type="EMBL" id="MQM06670.1"/>
    </source>
</evidence>